<sequence length="1380" mass="154126">MEMDVLDTSSPFSVEGDSLTVDSDLYEADSYDIPDPGLLRENEPSSDPDSKLFTRSSRWHSMSPSARARKLWVLLRTSLHSFVEKEKKSELRVACLTHGLEPVRRLEVAAGLCSVAQDPVGRRFVVLDSVGCLHLHRRDGWAQEKLLAPIALRGLVAVPGPLDSVSRFVGWGPAGLAILRPDLSLLWLSEPRVGRAPHQEPICCLPVPNLGLLLAAEASGGLALWKFRLGGRCLVPSGSPLHPPPSSTHALAGLALGPPLPHHPPHCFAAYGSAVVTLDLHTWAVVDVHQKLHKTTISDLAYCEEVEAMVTASRDSTVKVWEADWQIRMVFVGHTGPVTALAVLPNTPLVLSASQDGTLRTWDLQAVAQAHSPGPVIAISSTWNIMVSSGRDLTVKMWRVFPYAEESLSLLRTFSCCHPALVLSALGERVTVGFEDSDSATYGLVQFGLKNSQRYDHQPQDDPMDHITGLCCCPTLKLYASSSLDCTIRIWTTDNHLLRLLQLNGAPQALTFCNNGGDLVLALGSRLCLVSHRLYLPTSYLVKKLCQEVPDVVDDPPLPLTSQGSLTSAQLQRLANLHGVSSLSTALSSTHRQMAAPQQPLLEEDLEALVARDHDLQRLRLGQVVPAARPPPSGPQQQEAFTNYLRLIYGPALLGVCAGAESQQWNTGTLTAEKETWGVCTLPPPDWRALSQHFPQVAFPILPPLWGALGRESQMLAHSSLRSSLGLSVDLQLQLEQLRQERPLAQDAPSSHLQHRVPLLLERRPKELPSNLRGFFPAAVEPYKDLPRPIHFPGCVPNSMVLQHMWPARKVRGPGALAQLASQGSLKSRESQQDDWWASKSRRRHTLWQQKLIHWSDEEEEEEAEEEQEGEDDEEWASDFLSPHLGLSQELLEYEELWAQSLASLTQRSSRDDLGMEDDPYPRWYHHKHSLLEERYGHLPRFLRFFAIQNWFKKLFPLFTLEAYPEVGTVDGLASLLLDLLKEASWEDRVHILHAMLRLVPDVSQDICSRLHNILLDLLNQDKPPSLQVRMQKQFVMLALQLLLASSLEARDVVLELMSYFLYSPASCRSELKKLLNGLGLQDPEDLLFKEMMTWVQDLDLESKSVLRVCCSQKLEEMIHHLQAETWHPSVAKLSEMLPKVSETSVLSPRSKETLSPTSSVSGAPTLVASPAEPGLASRESQTHGLLSPMHARRTCRTLSQTLVPFSALAVIRLPSLDSDARPRHPLFLEQTEWSQSKIMDLGPIDALNYFCEQQRVRRLSSLRTQEPQSARLHPRTRGPNAVVPQPRPHLPSPILQLQETNVRRPPQRQRASGQLLSWHREGLALEGPIRTLKLPLPRVEVRPFPLDWPRPARPLPPLLLQPALQRYFLPDHADPRNYS</sequence>
<dbReference type="PANTHER" id="PTHR45532">
    <property type="entry name" value="WD REPEAT-CONTAINING PROTEIN 97"/>
    <property type="match status" value="1"/>
</dbReference>
<dbReference type="InterPro" id="IPR001680">
    <property type="entry name" value="WD40_rpt"/>
</dbReference>
<feature type="repeat" description="WD" evidence="3">
    <location>
        <begin position="290"/>
        <end position="322"/>
    </location>
</feature>
<feature type="region of interest" description="Disordered" evidence="4">
    <location>
        <begin position="1261"/>
        <end position="1289"/>
    </location>
</feature>
<dbReference type="SUPFAM" id="SSF48371">
    <property type="entry name" value="ARM repeat"/>
    <property type="match status" value="1"/>
</dbReference>
<reference evidence="5 6" key="1">
    <citation type="journal article" date="2020" name="Nature">
        <title>Six reference-quality genomes reveal evolution of bat adaptations.</title>
        <authorList>
            <person name="Jebb D."/>
            <person name="Huang Z."/>
            <person name="Pippel M."/>
            <person name="Hughes G.M."/>
            <person name="Lavrichenko K."/>
            <person name="Devanna P."/>
            <person name="Winkler S."/>
            <person name="Jermiin L.S."/>
            <person name="Skirmuntt E.C."/>
            <person name="Katzourakis A."/>
            <person name="Burkitt-Gray L."/>
            <person name="Ray D.A."/>
            <person name="Sullivan K.A.M."/>
            <person name="Roscito J.G."/>
            <person name="Kirilenko B.M."/>
            <person name="Davalos L.M."/>
            <person name="Corthals A.P."/>
            <person name="Power M.L."/>
            <person name="Jones G."/>
            <person name="Ransome R.D."/>
            <person name="Dechmann D.K.N."/>
            <person name="Locatelli A.G."/>
            <person name="Puechmaille S.J."/>
            <person name="Fedrigo O."/>
            <person name="Jarvis E.D."/>
            <person name="Hiller M."/>
            <person name="Vernes S.C."/>
            <person name="Myers E.W."/>
            <person name="Teeling E.C."/>
        </authorList>
    </citation>
    <scope>NUCLEOTIDE SEQUENCE [LARGE SCALE GENOMIC DNA]</scope>
    <source>
        <strain evidence="5">Bat1K_MPI-CBG_1</strain>
    </source>
</reference>
<keyword evidence="1 3" id="KW-0853">WD repeat</keyword>
<evidence type="ECO:0000256" key="1">
    <source>
        <dbReference type="ARBA" id="ARBA00022574"/>
    </source>
</evidence>
<dbReference type="Pfam" id="PF00400">
    <property type="entry name" value="WD40"/>
    <property type="match status" value="3"/>
</dbReference>
<evidence type="ECO:0000256" key="2">
    <source>
        <dbReference type="ARBA" id="ARBA00022737"/>
    </source>
</evidence>
<feature type="region of interest" description="Disordered" evidence="4">
    <location>
        <begin position="1143"/>
        <end position="1185"/>
    </location>
</feature>
<dbReference type="InterPro" id="IPR020472">
    <property type="entry name" value="WD40_PAC1"/>
</dbReference>
<keyword evidence="2" id="KW-0677">Repeat</keyword>
<dbReference type="SUPFAM" id="SSF50978">
    <property type="entry name" value="WD40 repeat-like"/>
    <property type="match status" value="1"/>
</dbReference>
<dbReference type="InterPro" id="IPR036322">
    <property type="entry name" value="WD40_repeat_dom_sf"/>
</dbReference>
<comment type="caution">
    <text evidence="5">The sequence shown here is derived from an EMBL/GenBank/DDBJ whole genome shotgun (WGS) entry which is preliminary data.</text>
</comment>
<dbReference type="Gene3D" id="2.130.10.10">
    <property type="entry name" value="YVTN repeat-like/Quinoprotein amine dehydrogenase"/>
    <property type="match status" value="2"/>
</dbReference>
<organism evidence="5 6">
    <name type="scientific">Phyllostomus discolor</name>
    <name type="common">pale spear-nosed bat</name>
    <dbReference type="NCBI Taxonomy" id="89673"/>
    <lineage>
        <taxon>Eukaryota</taxon>
        <taxon>Metazoa</taxon>
        <taxon>Chordata</taxon>
        <taxon>Craniata</taxon>
        <taxon>Vertebrata</taxon>
        <taxon>Euteleostomi</taxon>
        <taxon>Mammalia</taxon>
        <taxon>Eutheria</taxon>
        <taxon>Laurasiatheria</taxon>
        <taxon>Chiroptera</taxon>
        <taxon>Yangochiroptera</taxon>
        <taxon>Phyllostomidae</taxon>
        <taxon>Phyllostominae</taxon>
        <taxon>Phyllostomus</taxon>
    </lineage>
</organism>
<feature type="region of interest" description="Disordered" evidence="4">
    <location>
        <begin position="1"/>
        <end position="55"/>
    </location>
</feature>
<evidence type="ECO:0000256" key="3">
    <source>
        <dbReference type="PROSITE-ProRule" id="PRU00221"/>
    </source>
</evidence>
<dbReference type="PROSITE" id="PS50294">
    <property type="entry name" value="WD_REPEATS_REGION"/>
    <property type="match status" value="2"/>
</dbReference>
<protein>
    <submittedName>
        <fullName evidence="5">WD repeat domain 97</fullName>
    </submittedName>
</protein>
<gene>
    <name evidence="5" type="ORF">HJG60_020321</name>
</gene>
<dbReference type="InterPro" id="IPR015943">
    <property type="entry name" value="WD40/YVTN_repeat-like_dom_sf"/>
</dbReference>
<dbReference type="InterPro" id="IPR019775">
    <property type="entry name" value="WD40_repeat_CS"/>
</dbReference>
<proteinExistence type="predicted"/>
<dbReference type="InterPro" id="IPR016024">
    <property type="entry name" value="ARM-type_fold"/>
</dbReference>
<feature type="compositionally biased region" description="Basic and acidic residues" evidence="4">
    <location>
        <begin position="38"/>
        <end position="52"/>
    </location>
</feature>
<dbReference type="PROSITE" id="PS00678">
    <property type="entry name" value="WD_REPEATS_1"/>
    <property type="match status" value="1"/>
</dbReference>
<evidence type="ECO:0000313" key="5">
    <source>
        <dbReference type="EMBL" id="KAF6101667.1"/>
    </source>
</evidence>
<dbReference type="SMART" id="SM00320">
    <property type="entry name" value="WD40"/>
    <property type="match status" value="3"/>
</dbReference>
<dbReference type="PRINTS" id="PR00320">
    <property type="entry name" value="GPROTEINBRPT"/>
</dbReference>
<accession>A0A833ZR89</accession>
<evidence type="ECO:0000256" key="4">
    <source>
        <dbReference type="SAM" id="MobiDB-lite"/>
    </source>
</evidence>
<dbReference type="PROSITE" id="PS50082">
    <property type="entry name" value="WD_REPEATS_2"/>
    <property type="match status" value="2"/>
</dbReference>
<evidence type="ECO:0000313" key="6">
    <source>
        <dbReference type="Proteomes" id="UP000664940"/>
    </source>
</evidence>
<dbReference type="EMBL" id="JABVXQ010000007">
    <property type="protein sequence ID" value="KAF6101667.1"/>
    <property type="molecule type" value="Genomic_DNA"/>
</dbReference>
<feature type="compositionally biased region" description="Polar residues" evidence="4">
    <location>
        <begin position="1143"/>
        <end position="1163"/>
    </location>
</feature>
<dbReference type="Proteomes" id="UP000664940">
    <property type="component" value="Unassembled WGS sequence"/>
</dbReference>
<dbReference type="PANTHER" id="PTHR45532:SF1">
    <property type="entry name" value="WD REPEAT-CONTAINING PROTEIN 97"/>
    <property type="match status" value="1"/>
</dbReference>
<feature type="repeat" description="WD" evidence="3">
    <location>
        <begin position="331"/>
        <end position="372"/>
    </location>
</feature>
<name>A0A833ZR89_9CHIR</name>